<evidence type="ECO:0000256" key="2">
    <source>
        <dbReference type="ARBA" id="ARBA00022801"/>
    </source>
</evidence>
<dbReference type="InterPro" id="IPR027417">
    <property type="entry name" value="P-loop_NTPase"/>
</dbReference>
<evidence type="ECO:0000313" key="9">
    <source>
        <dbReference type="EMBL" id="MBP0445923.1"/>
    </source>
</evidence>
<comment type="catalytic activity">
    <reaction evidence="6">
        <text>GTP + H2O = GDP + phosphate + H(+)</text>
        <dbReference type="Rhea" id="RHEA:19669"/>
        <dbReference type="ChEBI" id="CHEBI:15377"/>
        <dbReference type="ChEBI" id="CHEBI:15378"/>
        <dbReference type="ChEBI" id="CHEBI:37565"/>
        <dbReference type="ChEBI" id="CHEBI:43474"/>
        <dbReference type="ChEBI" id="CHEBI:58189"/>
    </reaction>
    <physiologicalReaction direction="left-to-right" evidence="6">
        <dbReference type="Rhea" id="RHEA:19670"/>
    </physiologicalReaction>
</comment>
<dbReference type="RefSeq" id="WP_209380182.1">
    <property type="nucleotide sequence ID" value="NZ_JAGIZB010000012.1"/>
</dbReference>
<dbReference type="Pfam" id="PF02492">
    <property type="entry name" value="cobW"/>
    <property type="match status" value="1"/>
</dbReference>
<sequence>MTSQPEFILLTGFLGSGKTSLLRDWLALPEAADTALIVNEAGEINVDGAILAEAGGVPMAMLANGCVCCSLTSDLVFTIRALLEERERSGQPPFRRIVLESSGLSRPGPILRSLAPLAPLGLRVRVVATCDAAQAAERAAHFDEAVAQLAAAGMVVFTKLDLSGTADAEALVAAINPLATRVLEADRAERARRVFLGGAEDPAAMLDVEDAAGNAAHPRVAVLRLSFAENATWEDRLDLMEDLAAFCGERLLRVKGFIRRPGTEVPLLIQAVGTLFSPPVPMPGAKAVPEGLVVIARDLSAAELRAGLGGAPVHVGTFRDNPLACTPG</sequence>
<comment type="similarity">
    <text evidence="4">Belongs to the SIMIBI class G3E GTPase family. ZNG1 subfamily.</text>
</comment>
<dbReference type="EMBL" id="JAGIZB010000012">
    <property type="protein sequence ID" value="MBP0445923.1"/>
    <property type="molecule type" value="Genomic_DNA"/>
</dbReference>
<evidence type="ECO:0000256" key="6">
    <source>
        <dbReference type="ARBA" id="ARBA00049117"/>
    </source>
</evidence>
<evidence type="ECO:0000259" key="8">
    <source>
        <dbReference type="Pfam" id="PF07683"/>
    </source>
</evidence>
<keyword evidence="3" id="KW-0143">Chaperone</keyword>
<dbReference type="InterPro" id="IPR003495">
    <property type="entry name" value="CobW/HypB/UreG_nucleotide-bd"/>
</dbReference>
<name>A0ABS4AG00_9PROT</name>
<gene>
    <name evidence="9" type="ORF">J8J14_14190</name>
</gene>
<organism evidence="9 10">
    <name type="scientific">Pararoseomonas baculiformis</name>
    <dbReference type="NCBI Taxonomy" id="2820812"/>
    <lineage>
        <taxon>Bacteria</taxon>
        <taxon>Pseudomonadati</taxon>
        <taxon>Pseudomonadota</taxon>
        <taxon>Alphaproteobacteria</taxon>
        <taxon>Acetobacterales</taxon>
        <taxon>Acetobacteraceae</taxon>
        <taxon>Pararoseomonas</taxon>
    </lineage>
</organism>
<evidence type="ECO:0000256" key="5">
    <source>
        <dbReference type="ARBA" id="ARBA00045658"/>
    </source>
</evidence>
<dbReference type="PANTHER" id="PTHR13748:SF62">
    <property type="entry name" value="COBW DOMAIN-CONTAINING PROTEIN"/>
    <property type="match status" value="1"/>
</dbReference>
<evidence type="ECO:0000259" key="7">
    <source>
        <dbReference type="Pfam" id="PF02492"/>
    </source>
</evidence>
<proteinExistence type="inferred from homology"/>
<feature type="domain" description="CobW/HypB/UreG nucleotide-binding" evidence="7">
    <location>
        <begin position="8"/>
        <end position="171"/>
    </location>
</feature>
<evidence type="ECO:0000256" key="3">
    <source>
        <dbReference type="ARBA" id="ARBA00023186"/>
    </source>
</evidence>
<dbReference type="InterPro" id="IPR051316">
    <property type="entry name" value="Zinc-reg_GTPase_activator"/>
</dbReference>
<feature type="domain" description="CobW C-terminal" evidence="8">
    <location>
        <begin position="229"/>
        <end position="309"/>
    </location>
</feature>
<comment type="function">
    <text evidence="5">Zinc chaperone that directly transfers zinc cofactor to target proteins, thereby activating them. Zinc is transferred from the CXCC motif in the GTPase domain to the zinc binding site in target proteins in a process requiring GTP hydrolysis.</text>
</comment>
<dbReference type="Pfam" id="PF07683">
    <property type="entry name" value="CobW_C"/>
    <property type="match status" value="1"/>
</dbReference>
<comment type="caution">
    <text evidence="9">The sequence shown here is derived from an EMBL/GenBank/DDBJ whole genome shotgun (WGS) entry which is preliminary data.</text>
</comment>
<dbReference type="PANTHER" id="PTHR13748">
    <property type="entry name" value="COBW-RELATED"/>
    <property type="match status" value="1"/>
</dbReference>
<dbReference type="Proteomes" id="UP000681594">
    <property type="component" value="Unassembled WGS sequence"/>
</dbReference>
<reference evidence="9 10" key="1">
    <citation type="submission" date="2021-03" db="EMBL/GenBank/DDBJ databases">
        <authorList>
            <person name="So Y."/>
        </authorList>
    </citation>
    <scope>NUCLEOTIDE SEQUENCE [LARGE SCALE GENOMIC DNA]</scope>
    <source>
        <strain evidence="9 10">SSH11</strain>
    </source>
</reference>
<keyword evidence="2" id="KW-0378">Hydrolase</keyword>
<evidence type="ECO:0000256" key="4">
    <source>
        <dbReference type="ARBA" id="ARBA00034320"/>
    </source>
</evidence>
<evidence type="ECO:0000313" key="10">
    <source>
        <dbReference type="Proteomes" id="UP000681594"/>
    </source>
</evidence>
<keyword evidence="1" id="KW-0547">Nucleotide-binding</keyword>
<evidence type="ECO:0000256" key="1">
    <source>
        <dbReference type="ARBA" id="ARBA00022741"/>
    </source>
</evidence>
<dbReference type="InterPro" id="IPR011629">
    <property type="entry name" value="CobW-like_C"/>
</dbReference>
<dbReference type="Gene3D" id="3.30.1220.10">
    <property type="entry name" value="CobW-like, C-terminal domain"/>
    <property type="match status" value="1"/>
</dbReference>
<dbReference type="InterPro" id="IPR036627">
    <property type="entry name" value="CobW-likC_sf"/>
</dbReference>
<protein>
    <submittedName>
        <fullName evidence="9">GTP-binding protein</fullName>
    </submittedName>
</protein>
<dbReference type="SUPFAM" id="SSF90002">
    <property type="entry name" value="Hypothetical protein YjiA, C-terminal domain"/>
    <property type="match status" value="1"/>
</dbReference>
<accession>A0ABS4AG00</accession>
<keyword evidence="10" id="KW-1185">Reference proteome</keyword>
<dbReference type="SUPFAM" id="SSF52540">
    <property type="entry name" value="P-loop containing nucleoside triphosphate hydrolases"/>
    <property type="match status" value="1"/>
</dbReference>
<dbReference type="Gene3D" id="3.40.50.300">
    <property type="entry name" value="P-loop containing nucleotide triphosphate hydrolases"/>
    <property type="match status" value="1"/>
</dbReference>